<evidence type="ECO:0000256" key="2">
    <source>
        <dbReference type="PROSITE-ProRule" id="PRU00708"/>
    </source>
</evidence>
<dbReference type="InterPro" id="IPR044578">
    <property type="entry name" value="BIR6-like"/>
</dbReference>
<keyword evidence="5" id="KW-1185">Reference proteome</keyword>
<evidence type="ECO:0000313" key="5">
    <source>
        <dbReference type="Proteomes" id="UP001412067"/>
    </source>
</evidence>
<gene>
    <name evidence="4" type="ORF">KSP40_PGU006868</name>
</gene>
<dbReference type="PROSITE" id="PS51375">
    <property type="entry name" value="PPR"/>
    <property type="match status" value="3"/>
</dbReference>
<dbReference type="EMBL" id="JBBWWR010000021">
    <property type="protein sequence ID" value="KAK8938222.1"/>
    <property type="molecule type" value="Genomic_DNA"/>
</dbReference>
<dbReference type="InterPro" id="IPR033443">
    <property type="entry name" value="PROP1-like_PPR_dom"/>
</dbReference>
<accession>A0ABR2LFB1</accession>
<dbReference type="PANTHER" id="PTHR47003:SF2">
    <property type="entry name" value="OS01G0970900 PROTEIN"/>
    <property type="match status" value="1"/>
</dbReference>
<organism evidence="4 5">
    <name type="scientific">Platanthera guangdongensis</name>
    <dbReference type="NCBI Taxonomy" id="2320717"/>
    <lineage>
        <taxon>Eukaryota</taxon>
        <taxon>Viridiplantae</taxon>
        <taxon>Streptophyta</taxon>
        <taxon>Embryophyta</taxon>
        <taxon>Tracheophyta</taxon>
        <taxon>Spermatophyta</taxon>
        <taxon>Magnoliopsida</taxon>
        <taxon>Liliopsida</taxon>
        <taxon>Asparagales</taxon>
        <taxon>Orchidaceae</taxon>
        <taxon>Orchidoideae</taxon>
        <taxon>Orchideae</taxon>
        <taxon>Orchidinae</taxon>
        <taxon>Platanthera</taxon>
    </lineage>
</organism>
<protein>
    <submittedName>
        <fullName evidence="4">Pentatricopeptide repeat-containing protein</fullName>
    </submittedName>
</protein>
<evidence type="ECO:0000313" key="4">
    <source>
        <dbReference type="EMBL" id="KAK8938222.1"/>
    </source>
</evidence>
<dbReference type="Gene3D" id="1.25.40.10">
    <property type="entry name" value="Tetratricopeptide repeat domain"/>
    <property type="match status" value="4"/>
</dbReference>
<name>A0ABR2LFB1_9ASPA</name>
<feature type="repeat" description="PPR" evidence="2">
    <location>
        <begin position="433"/>
        <end position="467"/>
    </location>
</feature>
<keyword evidence="1" id="KW-0677">Repeat</keyword>
<feature type="repeat" description="PPR" evidence="2">
    <location>
        <begin position="398"/>
        <end position="432"/>
    </location>
</feature>
<dbReference type="Pfam" id="PF01535">
    <property type="entry name" value="PPR"/>
    <property type="match status" value="1"/>
</dbReference>
<dbReference type="Pfam" id="PF17177">
    <property type="entry name" value="PPR_long"/>
    <property type="match status" value="1"/>
</dbReference>
<dbReference type="PANTHER" id="PTHR47003">
    <property type="entry name" value="OS01G0970900 PROTEIN"/>
    <property type="match status" value="1"/>
</dbReference>
<feature type="repeat" description="PPR" evidence="2">
    <location>
        <begin position="363"/>
        <end position="397"/>
    </location>
</feature>
<reference evidence="4 5" key="1">
    <citation type="journal article" date="2022" name="Nat. Plants">
        <title>Genomes of leafy and leafless Platanthera orchids illuminate the evolution of mycoheterotrophy.</title>
        <authorList>
            <person name="Li M.H."/>
            <person name="Liu K.W."/>
            <person name="Li Z."/>
            <person name="Lu H.C."/>
            <person name="Ye Q.L."/>
            <person name="Zhang D."/>
            <person name="Wang J.Y."/>
            <person name="Li Y.F."/>
            <person name="Zhong Z.M."/>
            <person name="Liu X."/>
            <person name="Yu X."/>
            <person name="Liu D.K."/>
            <person name="Tu X.D."/>
            <person name="Liu B."/>
            <person name="Hao Y."/>
            <person name="Liao X.Y."/>
            <person name="Jiang Y.T."/>
            <person name="Sun W.H."/>
            <person name="Chen J."/>
            <person name="Chen Y.Q."/>
            <person name="Ai Y."/>
            <person name="Zhai J.W."/>
            <person name="Wu S.S."/>
            <person name="Zhou Z."/>
            <person name="Hsiao Y.Y."/>
            <person name="Wu W.L."/>
            <person name="Chen Y.Y."/>
            <person name="Lin Y.F."/>
            <person name="Hsu J.L."/>
            <person name="Li C.Y."/>
            <person name="Wang Z.W."/>
            <person name="Zhao X."/>
            <person name="Zhong W.Y."/>
            <person name="Ma X.K."/>
            <person name="Ma L."/>
            <person name="Huang J."/>
            <person name="Chen G.Z."/>
            <person name="Huang M.Z."/>
            <person name="Huang L."/>
            <person name="Peng D.H."/>
            <person name="Luo Y.B."/>
            <person name="Zou S.Q."/>
            <person name="Chen S.P."/>
            <person name="Lan S."/>
            <person name="Tsai W.C."/>
            <person name="Van de Peer Y."/>
            <person name="Liu Z.J."/>
        </authorList>
    </citation>
    <scope>NUCLEOTIDE SEQUENCE [LARGE SCALE GENOMIC DNA]</scope>
    <source>
        <strain evidence="4">Lor288</strain>
    </source>
</reference>
<comment type="caution">
    <text evidence="4">The sequence shown here is derived from an EMBL/GenBank/DDBJ whole genome shotgun (WGS) entry which is preliminary data.</text>
</comment>
<sequence>MLPSSSSRLRFLIRLPRCLFSDRRQLSSVLPHSTISPSTASLPSPYRPHSPFLPFSSSTVATTTTTSESSESDYTSSLSSASTQESITYVLKKLDKNPKKALDFFNFATAQYGIRPSPSAYNLMLRTLAHKDHLADFWAFLNSMKNNGYQLEDGVFSLILDSFKRRKLFSECSALRQFYSRAPAKKSSSHDSVDSAVKLLLDAQGWCGEIESRLWDLKLSLTEESVAKIVRDLRNYPQKALDFFAWASKMPDYRHGSIAHNAMARVLGREESIDSFWTLVKGMKPEGHDMDIDTYVKITRQFLKRNMMKDAVELYEFMMDGPYKPAIQDCGMLLRQISLSPIPDLELVFRAVKKYESAGYSLSKVVYDGIHRSLTSAAKFEESMEIMKKMRQEGYEPDNITYSQLVYGLCKAKRFDDACKILDEMEAGGCRPDLKTWTVLIQGYCSAGEVDGALECLTKMIEKNCDADADLVEVLVKGLCSKNRTKSAYTLMVEMINEARVKPWQATFKYLIEELLEAGMLEEASKLLGLMKSYNFPPFGRPFVGYISKCGTVEDAEEYLKILSGKTCPSPPTYVNLFKAFFEQGRYAEAQNLLFKCPHHIRKHADISKLFGSVKGGDET</sequence>
<dbReference type="Proteomes" id="UP001412067">
    <property type="component" value="Unassembled WGS sequence"/>
</dbReference>
<evidence type="ECO:0000256" key="1">
    <source>
        <dbReference type="ARBA" id="ARBA00022737"/>
    </source>
</evidence>
<evidence type="ECO:0000259" key="3">
    <source>
        <dbReference type="Pfam" id="PF17177"/>
    </source>
</evidence>
<feature type="domain" description="PROP1-like PPR" evidence="3">
    <location>
        <begin position="379"/>
        <end position="500"/>
    </location>
</feature>
<dbReference type="NCBIfam" id="TIGR00756">
    <property type="entry name" value="PPR"/>
    <property type="match status" value="2"/>
</dbReference>
<proteinExistence type="predicted"/>
<dbReference type="InterPro" id="IPR002885">
    <property type="entry name" value="PPR_rpt"/>
</dbReference>
<dbReference type="InterPro" id="IPR011990">
    <property type="entry name" value="TPR-like_helical_dom_sf"/>
</dbReference>